<organism evidence="5 6">
    <name type="scientific">Hucho hucho</name>
    <name type="common">huchen</name>
    <dbReference type="NCBI Taxonomy" id="62062"/>
    <lineage>
        <taxon>Eukaryota</taxon>
        <taxon>Metazoa</taxon>
        <taxon>Chordata</taxon>
        <taxon>Craniata</taxon>
        <taxon>Vertebrata</taxon>
        <taxon>Euteleostomi</taxon>
        <taxon>Actinopterygii</taxon>
        <taxon>Neopterygii</taxon>
        <taxon>Teleostei</taxon>
        <taxon>Protacanthopterygii</taxon>
        <taxon>Salmoniformes</taxon>
        <taxon>Salmonidae</taxon>
        <taxon>Salmoninae</taxon>
        <taxon>Hucho</taxon>
    </lineage>
</organism>
<sequence>MVTVMAGMYWLCSAVPSPVDHEMTDGQSQPAGCPVLLAVRQVYGGQGRREGRGNTLISSCNSTKAQVLSTVESFILDQEDLDNPMLKTASELLLSSAAEGADLRTVDPETQARLEALLEAAGIGKLSTADGKAFADPEVLRRLTSSVSCALDEAAAALTRMRAENTLNTSQADNRSLAEACSDGDVNAVRKLLDEGRSVNEHTEEGESLLCLACSAGYYELAQVLLAMHANVEDRGIKGDITPLMAAASGGYVDIVKLLLVHGADVNAQSSTGNTALTYACAGGFLDVVKVLLKEGANIEDHNENGHTPLMEAASAGHVAVARVLLEYGAGINTHSNEFKESALTLACYKGHLDMVRFLLEAGADQEHKTDEMHTALMEACMDGHVEVARLLLDSGAQVNMPADSFESPLTLAACGGHVELAALLIERGANLEEVNDEGYTPLMEAAREGHEEMVALLLAQGANINAQTEETQETALTLACCGGFLEVADFLIKAGADIELGCSTPLMEAAQEGHLELVKYLLTAGANVHATTATGDTALTYACENGHTDVADMLLQTGADLKSNVECRTASIIMDSCNDKHFCNSYEHNCLSFLVDGSTMLIEAAKGGHTIVVSYLLDYPNNILSVPTPDMSQLTPTSHDTSQDPRVPFQALAMVVPPQEPDRVPSNITTPPPVITKDADPLPPFHPYQPLECIVEETEGKLNELGQRISAIEKAQLQSLELIQGEPLTKDKIEELKKSREEQVQKKKKILKELQKVERQLQLKTQQQFTKEYLEAKGLKDDPGQPGQAAGVEKLGTPLEAQQPPPTSPPQTQGLQASFVPVQSLATQQSTDFSTADYLDSPDLQRAMVSQQQMLGQHLTGLGPGLLTQAPDGLMVATPAQTLTDTLDDIMAAVSSRVPMLNTTTLPTAQMPSDAESPPSMLPLYPSVDIDAHTESNHDTALTLACAGGHEELVSVLIARGANIEHRDKKGTRSILCLLYV</sequence>
<dbReference type="InterPro" id="IPR036770">
    <property type="entry name" value="Ankyrin_rpt-contain_sf"/>
</dbReference>
<feature type="repeat" description="ANK" evidence="3">
    <location>
        <begin position="502"/>
        <end position="534"/>
    </location>
</feature>
<feature type="repeat" description="ANK" evidence="3">
    <location>
        <begin position="239"/>
        <end position="271"/>
    </location>
</feature>
<feature type="repeat" description="ANK" evidence="3">
    <location>
        <begin position="535"/>
        <end position="567"/>
    </location>
</feature>
<evidence type="ECO:0000256" key="4">
    <source>
        <dbReference type="SAM" id="Coils"/>
    </source>
</evidence>
<feature type="repeat" description="ANK" evidence="3">
    <location>
        <begin position="372"/>
        <end position="404"/>
    </location>
</feature>
<evidence type="ECO:0000256" key="2">
    <source>
        <dbReference type="ARBA" id="ARBA00023043"/>
    </source>
</evidence>
<evidence type="ECO:0000313" key="6">
    <source>
        <dbReference type="Proteomes" id="UP000314982"/>
    </source>
</evidence>
<dbReference type="PROSITE" id="PS50297">
    <property type="entry name" value="ANK_REP_REGION"/>
    <property type="match status" value="10"/>
</dbReference>
<keyword evidence="6" id="KW-1185">Reference proteome</keyword>
<dbReference type="Gene3D" id="1.25.40.20">
    <property type="entry name" value="Ankyrin repeat-containing domain"/>
    <property type="match status" value="5"/>
</dbReference>
<dbReference type="GeneTree" id="ENSGT00940000153768"/>
<feature type="repeat" description="ANK" evidence="3">
    <location>
        <begin position="272"/>
        <end position="304"/>
    </location>
</feature>
<dbReference type="FunFam" id="1.25.40.20:FF:000014">
    <property type="entry name" value="ankyrin repeat domain-containing protein 17 isoform X2"/>
    <property type="match status" value="1"/>
</dbReference>
<dbReference type="InterPro" id="IPR002110">
    <property type="entry name" value="Ankyrin_rpt"/>
</dbReference>
<keyword evidence="4" id="KW-0175">Coiled coil</keyword>
<dbReference type="InterPro" id="IPR051631">
    <property type="entry name" value="Ankyrin-KH/SAM_domain"/>
</dbReference>
<dbReference type="PRINTS" id="PR01415">
    <property type="entry name" value="ANKYRIN"/>
</dbReference>
<evidence type="ECO:0000256" key="3">
    <source>
        <dbReference type="PROSITE-ProRule" id="PRU00023"/>
    </source>
</evidence>
<dbReference type="PANTHER" id="PTHR23206">
    <property type="entry name" value="MASK PROTEIN"/>
    <property type="match status" value="1"/>
</dbReference>
<evidence type="ECO:0000313" key="5">
    <source>
        <dbReference type="Ensembl" id="ENSHHUP00000073779.1"/>
    </source>
</evidence>
<name>A0A4W5QN09_9TELE</name>
<dbReference type="GO" id="GO:0045087">
    <property type="term" value="P:innate immune response"/>
    <property type="evidence" value="ECO:0007669"/>
    <property type="project" value="TreeGrafter"/>
</dbReference>
<dbReference type="Proteomes" id="UP000314982">
    <property type="component" value="Unassembled WGS sequence"/>
</dbReference>
<feature type="repeat" description="ANK" evidence="3">
    <location>
        <begin position="405"/>
        <end position="437"/>
    </location>
</feature>
<feature type="repeat" description="ANK" evidence="3">
    <location>
        <begin position="438"/>
        <end position="470"/>
    </location>
</feature>
<reference evidence="5" key="2">
    <citation type="submission" date="2025-08" db="UniProtKB">
        <authorList>
            <consortium name="Ensembl"/>
        </authorList>
    </citation>
    <scope>IDENTIFICATION</scope>
</reference>
<feature type="repeat" description="ANK" evidence="3">
    <location>
        <begin position="339"/>
        <end position="371"/>
    </location>
</feature>
<feature type="repeat" description="ANK" evidence="3">
    <location>
        <begin position="938"/>
        <end position="970"/>
    </location>
</feature>
<dbReference type="SMART" id="SM00248">
    <property type="entry name" value="ANK"/>
    <property type="match status" value="14"/>
</dbReference>
<reference evidence="5" key="3">
    <citation type="submission" date="2025-09" db="UniProtKB">
        <authorList>
            <consortium name="Ensembl"/>
        </authorList>
    </citation>
    <scope>IDENTIFICATION</scope>
</reference>
<proteinExistence type="predicted"/>
<dbReference type="Pfam" id="PF12796">
    <property type="entry name" value="Ank_2"/>
    <property type="match status" value="4"/>
</dbReference>
<dbReference type="FunFam" id="1.25.40.20:FF:000046">
    <property type="entry name" value="Ankyrin repeat and KH domain-containing protein 1"/>
    <property type="match status" value="1"/>
</dbReference>
<dbReference type="SUPFAM" id="SSF48403">
    <property type="entry name" value="Ankyrin repeat"/>
    <property type="match status" value="3"/>
</dbReference>
<dbReference type="AlphaFoldDB" id="A0A4W5QN09"/>
<dbReference type="PANTHER" id="PTHR23206:SF8">
    <property type="entry name" value="ANKYRIN REPEAT AND KH DOMAIN-CONTAINING 1"/>
    <property type="match status" value="1"/>
</dbReference>
<dbReference type="Pfam" id="PF00023">
    <property type="entry name" value="Ank"/>
    <property type="match status" value="1"/>
</dbReference>
<keyword evidence="1" id="KW-0677">Repeat</keyword>
<dbReference type="PROSITE" id="PS50088">
    <property type="entry name" value="ANK_REPEAT"/>
    <property type="match status" value="10"/>
</dbReference>
<keyword evidence="2 3" id="KW-0040">ANK repeat</keyword>
<protein>
    <submittedName>
        <fullName evidence="5">Ankyrin repeat and KH domain containing 1</fullName>
    </submittedName>
</protein>
<dbReference type="FunFam" id="1.25.40.20:FF:000068">
    <property type="entry name" value="ankyrin repeat domain-containing protein 17 isoform X5"/>
    <property type="match status" value="1"/>
</dbReference>
<reference evidence="6" key="1">
    <citation type="submission" date="2018-06" db="EMBL/GenBank/DDBJ databases">
        <title>Genome assembly of Danube salmon.</title>
        <authorList>
            <person name="Macqueen D.J."/>
            <person name="Gundappa M.K."/>
        </authorList>
    </citation>
    <scope>NUCLEOTIDE SEQUENCE [LARGE SCALE GENOMIC DNA]</scope>
</reference>
<feature type="repeat" description="ANK" evidence="3">
    <location>
        <begin position="305"/>
        <end position="337"/>
    </location>
</feature>
<dbReference type="GO" id="GO:0005737">
    <property type="term" value="C:cytoplasm"/>
    <property type="evidence" value="ECO:0007669"/>
    <property type="project" value="TreeGrafter"/>
</dbReference>
<evidence type="ECO:0000256" key="1">
    <source>
        <dbReference type="ARBA" id="ARBA00022737"/>
    </source>
</evidence>
<feature type="coiled-coil region" evidence="4">
    <location>
        <begin position="696"/>
        <end position="768"/>
    </location>
</feature>
<dbReference type="Ensembl" id="ENSHHUT00000076207.1">
    <property type="protein sequence ID" value="ENSHHUP00000073779.1"/>
    <property type="gene ID" value="ENSHHUG00000042819.1"/>
</dbReference>
<accession>A0A4W5QN09</accession>